<accession>A0A9D6LTI0</accession>
<dbReference type="EMBL" id="JACQCQ010000013">
    <property type="protein sequence ID" value="MBI3627811.1"/>
    <property type="molecule type" value="Genomic_DNA"/>
</dbReference>
<keyword evidence="2" id="KW-0378">Hydrolase</keyword>
<dbReference type="Proteomes" id="UP000808388">
    <property type="component" value="Unassembled WGS sequence"/>
</dbReference>
<evidence type="ECO:0000313" key="2">
    <source>
        <dbReference type="EMBL" id="MBI3627811.1"/>
    </source>
</evidence>
<gene>
    <name evidence="2" type="ORF">HY220_03680</name>
</gene>
<name>A0A9D6LTI0_9BACT</name>
<dbReference type="GO" id="GO:0030655">
    <property type="term" value="P:beta-lactam antibiotic catabolic process"/>
    <property type="evidence" value="ECO:0007669"/>
    <property type="project" value="InterPro"/>
</dbReference>
<reference evidence="2" key="1">
    <citation type="submission" date="2020-07" db="EMBL/GenBank/DDBJ databases">
        <title>Huge and variable diversity of episymbiotic CPR bacteria and DPANN archaea in groundwater ecosystems.</title>
        <authorList>
            <person name="He C.Y."/>
            <person name="Keren R."/>
            <person name="Whittaker M."/>
            <person name="Farag I.F."/>
            <person name="Doudna J."/>
            <person name="Cate J.H.D."/>
            <person name="Banfield J.F."/>
        </authorList>
    </citation>
    <scope>NUCLEOTIDE SEQUENCE</scope>
    <source>
        <strain evidence="2">NC_groundwater_972_Pr1_S-0.2um_49_27</strain>
    </source>
</reference>
<organism evidence="2 3">
    <name type="scientific">Candidatus Sungiibacteriota bacterium</name>
    <dbReference type="NCBI Taxonomy" id="2750080"/>
    <lineage>
        <taxon>Bacteria</taxon>
        <taxon>Candidatus Sungiibacteriota</taxon>
    </lineage>
</organism>
<dbReference type="Gene3D" id="3.40.710.10">
    <property type="entry name" value="DD-peptidase/beta-lactamase superfamily"/>
    <property type="match status" value="1"/>
</dbReference>
<evidence type="ECO:0000313" key="3">
    <source>
        <dbReference type="Proteomes" id="UP000808388"/>
    </source>
</evidence>
<dbReference type="PANTHER" id="PTHR35333:SF3">
    <property type="entry name" value="BETA-LACTAMASE-TYPE TRANSPEPTIDASE FOLD CONTAINING PROTEIN"/>
    <property type="match status" value="1"/>
</dbReference>
<protein>
    <submittedName>
        <fullName evidence="2">Serine hydrolase</fullName>
    </submittedName>
</protein>
<feature type="domain" description="Beta-lactamase class A catalytic" evidence="1">
    <location>
        <begin position="27"/>
        <end position="245"/>
    </location>
</feature>
<dbReference type="SUPFAM" id="SSF56601">
    <property type="entry name" value="beta-lactamase/transpeptidase-like"/>
    <property type="match status" value="1"/>
</dbReference>
<proteinExistence type="predicted"/>
<dbReference type="GO" id="GO:0046677">
    <property type="term" value="P:response to antibiotic"/>
    <property type="evidence" value="ECO:0007669"/>
    <property type="project" value="InterPro"/>
</dbReference>
<dbReference type="InterPro" id="IPR012338">
    <property type="entry name" value="Beta-lactam/transpept-like"/>
</dbReference>
<dbReference type="InterPro" id="IPR000871">
    <property type="entry name" value="Beta-lactam_class-A"/>
</dbReference>
<sequence>MEFSALKDDTSVFIKNAISVNKADDISLYFRDLNSGSWVGENENDTYNPASLLKVATLISVLKVAEADAGILNRQLTYDGSFDENKTENIKPQKSLEPGVTYSVDELLTYLIAYSDNNACHLIHEVLDDKVLLEVYSDLGLPVPPQSANGLTVDYMSAKSYSFMFRVLFSSTYLSRAMSEKALELLTTPDFPQGIEAGVPKNITTAQKFGERGVVSPTGQLLSAELHDCGIIYYPSHPYLLCIMTKGAKFDDLTRLIRDLSTLVYHDIDSKYK</sequence>
<dbReference type="AlphaFoldDB" id="A0A9D6LTI0"/>
<dbReference type="InterPro" id="IPR045155">
    <property type="entry name" value="Beta-lactam_cat"/>
</dbReference>
<evidence type="ECO:0000259" key="1">
    <source>
        <dbReference type="Pfam" id="PF13354"/>
    </source>
</evidence>
<dbReference type="Pfam" id="PF13354">
    <property type="entry name" value="Beta-lactamase2"/>
    <property type="match status" value="1"/>
</dbReference>
<comment type="caution">
    <text evidence="2">The sequence shown here is derived from an EMBL/GenBank/DDBJ whole genome shotgun (WGS) entry which is preliminary data.</text>
</comment>
<dbReference type="PANTHER" id="PTHR35333">
    <property type="entry name" value="BETA-LACTAMASE"/>
    <property type="match status" value="1"/>
</dbReference>
<dbReference type="GO" id="GO:0008800">
    <property type="term" value="F:beta-lactamase activity"/>
    <property type="evidence" value="ECO:0007669"/>
    <property type="project" value="InterPro"/>
</dbReference>